<dbReference type="InterPro" id="IPR014729">
    <property type="entry name" value="Rossmann-like_a/b/a_fold"/>
</dbReference>
<name>A0A6A4VNW9_AMPAM</name>
<keyword evidence="1" id="KW-0028">Amino-acid biosynthesis</keyword>
<protein>
    <submittedName>
        <fullName evidence="6">Asparagine synthetase domain-containing protein 1</fullName>
    </submittedName>
</protein>
<dbReference type="OrthoDB" id="10252281at2759"/>
<gene>
    <name evidence="6" type="primary">Asnsd1</name>
    <name evidence="6" type="ORF">FJT64_009007</name>
</gene>
<feature type="region of interest" description="Disordered" evidence="4">
    <location>
        <begin position="424"/>
        <end position="462"/>
    </location>
</feature>
<feature type="domain" description="Asparagine synthetase" evidence="5">
    <location>
        <begin position="318"/>
        <end position="403"/>
    </location>
</feature>
<dbReference type="Gene3D" id="3.40.50.620">
    <property type="entry name" value="HUPs"/>
    <property type="match status" value="1"/>
</dbReference>
<feature type="compositionally biased region" description="Basic and acidic residues" evidence="4">
    <location>
        <begin position="452"/>
        <end position="462"/>
    </location>
</feature>
<dbReference type="SUPFAM" id="SSF52402">
    <property type="entry name" value="Adenine nucleotide alpha hydrolases-like"/>
    <property type="match status" value="1"/>
</dbReference>
<dbReference type="InterPro" id="IPR029055">
    <property type="entry name" value="Ntn_hydrolases_N"/>
</dbReference>
<dbReference type="Proteomes" id="UP000440578">
    <property type="component" value="Unassembled WGS sequence"/>
</dbReference>
<evidence type="ECO:0000313" key="6">
    <source>
        <dbReference type="EMBL" id="KAF0293110.1"/>
    </source>
</evidence>
<reference evidence="6 7" key="1">
    <citation type="submission" date="2019-07" db="EMBL/GenBank/DDBJ databases">
        <title>Draft genome assembly of a fouling barnacle, Amphibalanus amphitrite (Darwin, 1854): The first reference genome for Thecostraca.</title>
        <authorList>
            <person name="Kim W."/>
        </authorList>
    </citation>
    <scope>NUCLEOTIDE SEQUENCE [LARGE SCALE GENOMIC DNA]</scope>
    <source>
        <strain evidence="6">SNU_AA5</strain>
        <tissue evidence="6">Soma without cirri and trophi</tissue>
    </source>
</reference>
<dbReference type="PANTHER" id="PTHR45937:SF1">
    <property type="entry name" value="ASPARAGINE SYNTHETASE DOMAIN-CONTAINING PROTEIN 1"/>
    <property type="match status" value="1"/>
</dbReference>
<proteinExistence type="predicted"/>
<comment type="caution">
    <text evidence="6">The sequence shown here is derived from an EMBL/GenBank/DDBJ whole genome shotgun (WGS) entry which is preliminary data.</text>
</comment>
<evidence type="ECO:0000259" key="5">
    <source>
        <dbReference type="Pfam" id="PF00733"/>
    </source>
</evidence>
<dbReference type="InterPro" id="IPR051857">
    <property type="entry name" value="Asn_synthetase_domain"/>
</dbReference>
<keyword evidence="3" id="KW-0315">Glutamine amidotransferase</keyword>
<sequence length="462" mass="50021">MRLRVPDGVSDTSHLAALLSGASESAVVSTLSSVCGPWAVVLWQSAERRLWFGRDPLGRRSLLWNGSPGRLNPASVTLTSVGGRHRADLTELPCLGLFSVHIPPDCESIADLRLRLHPWSHVTVPDAWRPSVAPGPPLESPAVMTVNPAVPDNDLRTLLDAGGGLEEAERLPGMAAAMERFEAAMLAATEAETPSEYDVPDRVTGRDGWRELQTINPRRRWNFVEVNVTAAELSRWRAARVRHLISPLQTVLDDSIGCAVWFAARGAGELAGDGPGHRPYQTQARVVLVGMGADEQLAGYGRHRSAFRDRSWPGLVAEIQTQLLAICERNLGRDDRVISDHGREARFPFLDESVVSLLSSLPIWLKAQPGPGWSGCDKLPIRLLTARCGAPAAAGRTKRAIQFGSRIAKLESRTEKAADVCDRLTEAPADGGDGTARSERVTAESHGVPSVERADNTSALRD</sequence>
<evidence type="ECO:0000256" key="2">
    <source>
        <dbReference type="ARBA" id="ARBA00022888"/>
    </source>
</evidence>
<dbReference type="CDD" id="cd01991">
    <property type="entry name" value="Asn_synthase_B_C"/>
    <property type="match status" value="1"/>
</dbReference>
<evidence type="ECO:0000313" key="7">
    <source>
        <dbReference type="Proteomes" id="UP000440578"/>
    </source>
</evidence>
<dbReference type="PANTHER" id="PTHR45937">
    <property type="entry name" value="ASPARAGINE SYNTHETASE DOMAIN-CONTAINING PROTEIN 1"/>
    <property type="match status" value="1"/>
</dbReference>
<organism evidence="6 7">
    <name type="scientific">Amphibalanus amphitrite</name>
    <name type="common">Striped barnacle</name>
    <name type="synonym">Balanus amphitrite</name>
    <dbReference type="NCBI Taxonomy" id="1232801"/>
    <lineage>
        <taxon>Eukaryota</taxon>
        <taxon>Metazoa</taxon>
        <taxon>Ecdysozoa</taxon>
        <taxon>Arthropoda</taxon>
        <taxon>Crustacea</taxon>
        <taxon>Multicrustacea</taxon>
        <taxon>Cirripedia</taxon>
        <taxon>Thoracica</taxon>
        <taxon>Thoracicalcarea</taxon>
        <taxon>Balanomorpha</taxon>
        <taxon>Balanoidea</taxon>
        <taxon>Balanidae</taxon>
        <taxon>Amphibalaninae</taxon>
        <taxon>Amphibalanus</taxon>
    </lineage>
</organism>
<dbReference type="Pfam" id="PF00733">
    <property type="entry name" value="Asn_synthase"/>
    <property type="match status" value="1"/>
</dbReference>
<dbReference type="GO" id="GO:0004066">
    <property type="term" value="F:asparagine synthase (glutamine-hydrolyzing) activity"/>
    <property type="evidence" value="ECO:0007669"/>
    <property type="project" value="InterPro"/>
</dbReference>
<evidence type="ECO:0000256" key="1">
    <source>
        <dbReference type="ARBA" id="ARBA00022605"/>
    </source>
</evidence>
<evidence type="ECO:0000256" key="3">
    <source>
        <dbReference type="ARBA" id="ARBA00022962"/>
    </source>
</evidence>
<keyword evidence="2" id="KW-0061">Asparagine biosynthesis</keyword>
<keyword evidence="7" id="KW-1185">Reference proteome</keyword>
<dbReference type="AlphaFoldDB" id="A0A6A4VNW9"/>
<dbReference type="Gene3D" id="3.60.20.10">
    <property type="entry name" value="Glutamine Phosphoribosylpyrophosphate, subunit 1, domain 1"/>
    <property type="match status" value="1"/>
</dbReference>
<dbReference type="EMBL" id="VIIS01001773">
    <property type="protein sequence ID" value="KAF0293110.1"/>
    <property type="molecule type" value="Genomic_DNA"/>
</dbReference>
<dbReference type="InterPro" id="IPR001962">
    <property type="entry name" value="Asn_synthase"/>
</dbReference>
<dbReference type="GO" id="GO:0006529">
    <property type="term" value="P:asparagine biosynthetic process"/>
    <property type="evidence" value="ECO:0007669"/>
    <property type="project" value="UniProtKB-KW"/>
</dbReference>
<accession>A0A6A4VNW9</accession>
<evidence type="ECO:0000256" key="4">
    <source>
        <dbReference type="SAM" id="MobiDB-lite"/>
    </source>
</evidence>
<dbReference type="SUPFAM" id="SSF56235">
    <property type="entry name" value="N-terminal nucleophile aminohydrolases (Ntn hydrolases)"/>
    <property type="match status" value="1"/>
</dbReference>